<sequence>MLPQNLKLNLHSLANSSFIIEGMVKIQLLAQVKEEVSCSVGWTNLAFITNQQLMTSSILGGTRNSRVQVKSLTFLSHWLLGKNEMENGDKVTITIIQKNYVDGITRDLNVKECGVTLVYDDEKGKMEEDDPLGYYESWNHIIGGDLSDFQSTTKEYILHIMRFWRNREIVSYYHHYVAHDARYKGGVWFAGMFLMDLELELELELESVGIGICRNWNPIP</sequence>
<evidence type="ECO:0000313" key="1">
    <source>
        <dbReference type="EMBL" id="KAJ9558785.1"/>
    </source>
</evidence>
<comment type="caution">
    <text evidence="1">The sequence shown here is derived from an EMBL/GenBank/DDBJ whole genome shotgun (WGS) entry which is preliminary data.</text>
</comment>
<gene>
    <name evidence="1" type="ORF">OSB04_013399</name>
</gene>
<dbReference type="AlphaFoldDB" id="A0AA38WNC2"/>
<dbReference type="Proteomes" id="UP001172457">
    <property type="component" value="Chromosome 3"/>
</dbReference>
<dbReference type="EMBL" id="JARYMX010000003">
    <property type="protein sequence ID" value="KAJ9558785.1"/>
    <property type="molecule type" value="Genomic_DNA"/>
</dbReference>
<keyword evidence="2" id="KW-1185">Reference proteome</keyword>
<protein>
    <submittedName>
        <fullName evidence="1">Uncharacterized protein</fullName>
    </submittedName>
</protein>
<reference evidence="1" key="1">
    <citation type="submission" date="2023-03" db="EMBL/GenBank/DDBJ databases">
        <title>Chromosome-scale reference genome and RAD-based genetic map of yellow starthistle (Centaurea solstitialis) reveal putative structural variation and QTLs associated with invader traits.</title>
        <authorList>
            <person name="Reatini B."/>
            <person name="Cang F.A."/>
            <person name="Jiang Q."/>
            <person name="Mckibben M.T.W."/>
            <person name="Barker M.S."/>
            <person name="Rieseberg L.H."/>
            <person name="Dlugosch K.M."/>
        </authorList>
    </citation>
    <scope>NUCLEOTIDE SEQUENCE</scope>
    <source>
        <strain evidence="1">CAN-66</strain>
        <tissue evidence="1">Leaf</tissue>
    </source>
</reference>
<proteinExistence type="predicted"/>
<accession>A0AA38WNC2</accession>
<organism evidence="1 2">
    <name type="scientific">Centaurea solstitialis</name>
    <name type="common">yellow star-thistle</name>
    <dbReference type="NCBI Taxonomy" id="347529"/>
    <lineage>
        <taxon>Eukaryota</taxon>
        <taxon>Viridiplantae</taxon>
        <taxon>Streptophyta</taxon>
        <taxon>Embryophyta</taxon>
        <taxon>Tracheophyta</taxon>
        <taxon>Spermatophyta</taxon>
        <taxon>Magnoliopsida</taxon>
        <taxon>eudicotyledons</taxon>
        <taxon>Gunneridae</taxon>
        <taxon>Pentapetalae</taxon>
        <taxon>asterids</taxon>
        <taxon>campanulids</taxon>
        <taxon>Asterales</taxon>
        <taxon>Asteraceae</taxon>
        <taxon>Carduoideae</taxon>
        <taxon>Cardueae</taxon>
        <taxon>Centaureinae</taxon>
        <taxon>Centaurea</taxon>
    </lineage>
</organism>
<name>A0AA38WNC2_9ASTR</name>
<evidence type="ECO:0000313" key="2">
    <source>
        <dbReference type="Proteomes" id="UP001172457"/>
    </source>
</evidence>